<sequence>MKPGKYVEIGGEFEITLEFSPYFLIEVNRPDQEKTLESLLKREFSGISSIRSITKECLEDPRHISGRLSQYLRVECYTDNDVRQISRAIMVAKQTYEASQDSEQGDPLGNIPGASYGMNDDDFAIDSTLLASFLGDTTESKSSHHKGSKGQPGHKDDSKDSIMKIGSMVSDIREYDVMYLQRVMIELNIRIGKWYEVNVTAEGNFITPIPDIEARPSLKVLAYDIETTKKPLKFPDSNSDSVMMISYMTCGRGYLIVNRAVVSEDIDDFEYTPKNEYVGKFKVWNCPSEEATLLKFLEHCREVSPHIYVTYNGDFFDWPFIERRCQMYGIDMELYIGVFHTSDRREMDRRLEEEMQLKARAKGKEEEDDEVVFGQRMKSKERLREDEEKKEDIRKAEKAFKPKSWSSSALFWQWKESVKSFHELRTTVGLSETSKPPTIPPKR</sequence>
<dbReference type="PANTHER" id="PTHR10670">
    <property type="entry name" value="DNA POLYMERASE EPSILON CATALYTIC SUBUNIT A"/>
    <property type="match status" value="1"/>
</dbReference>
<keyword evidence="1" id="KW-0239">DNA-directed DNA polymerase</keyword>
<dbReference type="Gene3D" id="3.30.420.10">
    <property type="entry name" value="Ribonuclease H-like superfamily/Ribonuclease H"/>
    <property type="match status" value="1"/>
</dbReference>
<dbReference type="Proteomes" id="UP001057375">
    <property type="component" value="Unassembled WGS sequence"/>
</dbReference>
<comment type="subcellular location">
    <subcellularLocation>
        <location evidence="1">Nucleus</location>
    </subcellularLocation>
</comment>
<dbReference type="PANTHER" id="PTHR10670:SF0">
    <property type="entry name" value="DNA POLYMERASE EPSILON CATALYTIC SUBUNIT A"/>
    <property type="match status" value="1"/>
</dbReference>
<keyword evidence="1" id="KW-0808">Transferase</keyword>
<evidence type="ECO:0000256" key="1">
    <source>
        <dbReference type="RuleBase" id="RU365029"/>
    </source>
</evidence>
<proteinExistence type="inferred from homology"/>
<feature type="region of interest" description="Disordered" evidence="2">
    <location>
        <begin position="366"/>
        <end position="395"/>
    </location>
</feature>
<dbReference type="SUPFAM" id="SSF53098">
    <property type="entry name" value="Ribonuclease H-like"/>
    <property type="match status" value="1"/>
</dbReference>
<keyword evidence="1" id="KW-0548">Nucleotidyltransferase</keyword>
<feature type="region of interest" description="Disordered" evidence="2">
    <location>
        <begin position="138"/>
        <end position="161"/>
    </location>
</feature>
<keyword evidence="1" id="KW-0004">4Fe-4S</keyword>
<dbReference type="InterPro" id="IPR006133">
    <property type="entry name" value="DNA-dir_DNA_pol_B_exonuc"/>
</dbReference>
<feature type="non-terminal residue" evidence="4">
    <location>
        <position position="443"/>
    </location>
</feature>
<organism evidence="4 5">
    <name type="scientific">Aduncisulcus paluster</name>
    <dbReference type="NCBI Taxonomy" id="2918883"/>
    <lineage>
        <taxon>Eukaryota</taxon>
        <taxon>Metamonada</taxon>
        <taxon>Carpediemonas-like organisms</taxon>
        <taxon>Aduncisulcus</taxon>
    </lineage>
</organism>
<keyword evidence="1" id="KW-0408">Iron</keyword>
<reference evidence="4" key="1">
    <citation type="submission" date="2022-03" db="EMBL/GenBank/DDBJ databases">
        <title>Draft genome sequence of Aduncisulcus paluster, a free-living microaerophilic Fornicata.</title>
        <authorList>
            <person name="Yuyama I."/>
            <person name="Kume K."/>
            <person name="Tamura T."/>
            <person name="Inagaki Y."/>
            <person name="Hashimoto T."/>
        </authorList>
    </citation>
    <scope>NUCLEOTIDE SEQUENCE</scope>
    <source>
        <strain evidence="4">NY0171</strain>
    </source>
</reference>
<comment type="function">
    <text evidence="1">DNA polymerase II participates in chromosomal DNA replication.</text>
</comment>
<dbReference type="InterPro" id="IPR036397">
    <property type="entry name" value="RNaseH_sf"/>
</dbReference>
<evidence type="ECO:0000313" key="5">
    <source>
        <dbReference type="Proteomes" id="UP001057375"/>
    </source>
</evidence>
<keyword evidence="1" id="KW-0863">Zinc-finger</keyword>
<keyword evidence="1" id="KW-0235">DNA replication</keyword>
<name>A0ABQ5JRH0_9EUKA</name>
<keyword evidence="5" id="KW-1185">Reference proteome</keyword>
<comment type="caution">
    <text evidence="4">The sequence shown here is derived from an EMBL/GenBank/DDBJ whole genome shotgun (WGS) entry which is preliminary data.</text>
</comment>
<keyword evidence="1" id="KW-0238">DNA-binding</keyword>
<dbReference type="Gene3D" id="3.30.342.10">
    <property type="entry name" value="DNA Polymerase, chain B, domain 1"/>
    <property type="match status" value="1"/>
</dbReference>
<comment type="similarity">
    <text evidence="1">Belongs to the DNA polymerase type-B family.</text>
</comment>
<feature type="domain" description="DNA-directed DNA polymerase family B exonuclease" evidence="3">
    <location>
        <begin position="171"/>
        <end position="330"/>
    </location>
</feature>
<comment type="cofactor">
    <cofactor evidence="1">
        <name>[4Fe-4S] cluster</name>
        <dbReference type="ChEBI" id="CHEBI:49883"/>
    </cofactor>
</comment>
<dbReference type="EMBL" id="BQXS01011551">
    <property type="protein sequence ID" value="GKT13901.1"/>
    <property type="molecule type" value="Genomic_DNA"/>
</dbReference>
<evidence type="ECO:0000259" key="3">
    <source>
        <dbReference type="Pfam" id="PF03104"/>
    </source>
</evidence>
<feature type="compositionally biased region" description="Basic and acidic residues" evidence="2">
    <location>
        <begin position="378"/>
        <end position="395"/>
    </location>
</feature>
<evidence type="ECO:0000256" key="2">
    <source>
        <dbReference type="SAM" id="MobiDB-lite"/>
    </source>
</evidence>
<keyword evidence="1" id="KW-0411">Iron-sulfur</keyword>
<comment type="catalytic activity">
    <reaction evidence="1">
        <text>DNA(n) + a 2'-deoxyribonucleoside 5'-triphosphate = DNA(n+1) + diphosphate</text>
        <dbReference type="Rhea" id="RHEA:22508"/>
        <dbReference type="Rhea" id="RHEA-COMP:17339"/>
        <dbReference type="Rhea" id="RHEA-COMP:17340"/>
        <dbReference type="ChEBI" id="CHEBI:33019"/>
        <dbReference type="ChEBI" id="CHEBI:61560"/>
        <dbReference type="ChEBI" id="CHEBI:173112"/>
        <dbReference type="EC" id="2.7.7.7"/>
    </reaction>
</comment>
<protein>
    <recommendedName>
        <fullName evidence="1">DNA polymerase epsilon catalytic subunit</fullName>
        <ecNumber evidence="1">2.7.7.7</ecNumber>
    </recommendedName>
</protein>
<dbReference type="Pfam" id="PF03104">
    <property type="entry name" value="DNA_pol_B_exo1"/>
    <property type="match status" value="1"/>
</dbReference>
<keyword evidence="1" id="KW-0862">Zinc</keyword>
<keyword evidence="1" id="KW-0539">Nucleus</keyword>
<accession>A0ABQ5JRH0</accession>
<gene>
    <name evidence="4" type="ORF">ADUPG1_010361</name>
</gene>
<dbReference type="EC" id="2.7.7.7" evidence="1"/>
<dbReference type="InterPro" id="IPR012337">
    <property type="entry name" value="RNaseH-like_sf"/>
</dbReference>
<keyword evidence="1" id="KW-0479">Metal-binding</keyword>
<dbReference type="InterPro" id="IPR029703">
    <property type="entry name" value="POL2"/>
</dbReference>
<evidence type="ECO:0000313" key="4">
    <source>
        <dbReference type="EMBL" id="GKT13901.1"/>
    </source>
</evidence>